<reference evidence="1 2" key="1">
    <citation type="submission" date="2015-10" db="EMBL/GenBank/DDBJ databases">
        <title>Genome analyses suggest a sexual origin of heterokaryosis in a supposedly ancient asexual fungus.</title>
        <authorList>
            <person name="Ropars J."/>
            <person name="Sedzielewska K."/>
            <person name="Noel J."/>
            <person name="Charron P."/>
            <person name="Farinelli L."/>
            <person name="Marton T."/>
            <person name="Kruger M."/>
            <person name="Pelin A."/>
            <person name="Brachmann A."/>
            <person name="Corradi N."/>
        </authorList>
    </citation>
    <scope>NUCLEOTIDE SEQUENCE [LARGE SCALE GENOMIC DNA]</scope>
    <source>
        <strain evidence="1 2">A4</strain>
    </source>
</reference>
<dbReference type="VEuPathDB" id="FungiDB:RhiirFUN_020518"/>
<dbReference type="VEuPathDB" id="FungiDB:RhiirA1_472632"/>
<evidence type="ECO:0000313" key="1">
    <source>
        <dbReference type="EMBL" id="PKY61205.1"/>
    </source>
</evidence>
<dbReference type="OrthoDB" id="2362063at2759"/>
<dbReference type="AlphaFoldDB" id="A0A2I1HQN7"/>
<protein>
    <submittedName>
        <fullName evidence="1">Uncharacterized protein</fullName>
    </submittedName>
</protein>
<sequence>MGNLHFLNFGQWCPFDLCDEESVASELSYIIDVDANEYDKYNALFNEIRYDPEDIYQEFPSEEYVEFMNIVIRFHVQDSLANAFIRFFDKYSNRNNQPLPSTSQSG</sequence>
<comment type="caution">
    <text evidence="1">The sequence shown here is derived from an EMBL/GenBank/DDBJ whole genome shotgun (WGS) entry which is preliminary data.</text>
</comment>
<organism evidence="1 2">
    <name type="scientific">Rhizophagus irregularis</name>
    <dbReference type="NCBI Taxonomy" id="588596"/>
    <lineage>
        <taxon>Eukaryota</taxon>
        <taxon>Fungi</taxon>
        <taxon>Fungi incertae sedis</taxon>
        <taxon>Mucoromycota</taxon>
        <taxon>Glomeromycotina</taxon>
        <taxon>Glomeromycetes</taxon>
        <taxon>Glomerales</taxon>
        <taxon>Glomeraceae</taxon>
        <taxon>Rhizophagus</taxon>
    </lineage>
</organism>
<dbReference type="Proteomes" id="UP000234323">
    <property type="component" value="Unassembled WGS sequence"/>
</dbReference>
<proteinExistence type="predicted"/>
<name>A0A2I1HQN7_9GLOM</name>
<dbReference type="VEuPathDB" id="FungiDB:FUN_004484"/>
<accession>A0A2I1HQN7</accession>
<dbReference type="EMBL" id="LLXI01005051">
    <property type="protein sequence ID" value="PKY61205.1"/>
    <property type="molecule type" value="Genomic_DNA"/>
</dbReference>
<evidence type="ECO:0000313" key="2">
    <source>
        <dbReference type="Proteomes" id="UP000234323"/>
    </source>
</evidence>
<keyword evidence="2" id="KW-1185">Reference proteome</keyword>
<gene>
    <name evidence="1" type="ORF">RhiirA4_485859</name>
</gene>